<evidence type="ECO:0000256" key="5">
    <source>
        <dbReference type="ARBA" id="ARBA00022490"/>
    </source>
</evidence>
<feature type="region of interest" description="Disordered" evidence="10">
    <location>
        <begin position="97"/>
        <end position="134"/>
    </location>
</feature>
<dbReference type="Gene3D" id="3.40.525.10">
    <property type="entry name" value="CRAL-TRIO lipid binding domain"/>
    <property type="match status" value="1"/>
</dbReference>
<accession>A0A445FW05</accession>
<dbReference type="PANTHER" id="PTHR45932:SF4">
    <property type="entry name" value="PATELLIN-6"/>
    <property type="match status" value="1"/>
</dbReference>
<dbReference type="Pfam" id="PF25099">
    <property type="entry name" value="GOLD_PATL1_C"/>
    <property type="match status" value="1"/>
</dbReference>
<reference evidence="13 14" key="1">
    <citation type="submission" date="2018-09" db="EMBL/GenBank/DDBJ databases">
        <title>A high-quality reference genome of wild soybean provides a powerful tool to mine soybean genomes.</title>
        <authorList>
            <person name="Xie M."/>
            <person name="Chung C.Y.L."/>
            <person name="Li M.-W."/>
            <person name="Wong F.-L."/>
            <person name="Chan T.-F."/>
            <person name="Lam H.-M."/>
        </authorList>
    </citation>
    <scope>NUCLEOTIDE SEQUENCE [LARGE SCALE GENOMIC DNA]</scope>
    <source>
        <strain evidence="14">cv. W05</strain>
        <tissue evidence="13">Hypocotyl of etiolated seedlings</tissue>
    </source>
</reference>
<feature type="domain" description="CRAL-TRIO" evidence="11">
    <location>
        <begin position="289"/>
        <end position="447"/>
    </location>
</feature>
<comment type="subcellular location">
    <subcellularLocation>
        <location evidence="2">Cytoplasm</location>
    </subcellularLocation>
    <subcellularLocation>
        <location evidence="1">Membrane</location>
    </subcellularLocation>
</comment>
<dbReference type="SUPFAM" id="SSF46938">
    <property type="entry name" value="CRAL/TRIO N-terminal domain"/>
    <property type="match status" value="1"/>
</dbReference>
<dbReference type="FunFam" id="3.40.525.10:FF:000022">
    <property type="entry name" value="SEC14 cytosolic factor family protein"/>
    <property type="match status" value="1"/>
</dbReference>
<evidence type="ECO:0000256" key="6">
    <source>
        <dbReference type="ARBA" id="ARBA00022618"/>
    </source>
</evidence>
<evidence type="ECO:0000256" key="1">
    <source>
        <dbReference type="ARBA" id="ARBA00004370"/>
    </source>
</evidence>
<dbReference type="Proteomes" id="UP000289340">
    <property type="component" value="Chromosome 18"/>
</dbReference>
<dbReference type="Gene3D" id="2.60.120.680">
    <property type="entry name" value="GOLD domain"/>
    <property type="match status" value="1"/>
</dbReference>
<dbReference type="InterPro" id="IPR036598">
    <property type="entry name" value="GOLD_dom_sf"/>
</dbReference>
<evidence type="ECO:0000256" key="2">
    <source>
        <dbReference type="ARBA" id="ARBA00004496"/>
    </source>
</evidence>
<dbReference type="SUPFAM" id="SSF52087">
    <property type="entry name" value="CRAL/TRIO domain"/>
    <property type="match status" value="1"/>
</dbReference>
<gene>
    <name evidence="13" type="ORF">D0Y65_049137</name>
</gene>
<dbReference type="SMART" id="SM00516">
    <property type="entry name" value="SEC14"/>
    <property type="match status" value="1"/>
</dbReference>
<evidence type="ECO:0000256" key="3">
    <source>
        <dbReference type="ARBA" id="ARBA00007155"/>
    </source>
</evidence>
<evidence type="ECO:0000313" key="14">
    <source>
        <dbReference type="Proteomes" id="UP000289340"/>
    </source>
</evidence>
<dbReference type="InterPro" id="IPR036273">
    <property type="entry name" value="CRAL/TRIO_N_dom_sf"/>
</dbReference>
<dbReference type="PROSITE" id="PS50866">
    <property type="entry name" value="GOLD"/>
    <property type="match status" value="1"/>
</dbReference>
<name>A0A445FW05_GLYSO</name>
<comment type="similarity">
    <text evidence="3">Belongs to the patellin family.</text>
</comment>
<keyword evidence="9" id="KW-0131">Cell cycle</keyword>
<dbReference type="InterPro" id="IPR009038">
    <property type="entry name" value="GOLD_dom"/>
</dbReference>
<dbReference type="GO" id="GO:0016020">
    <property type="term" value="C:membrane"/>
    <property type="evidence" value="ECO:0007669"/>
    <property type="project" value="UniProtKB-SubCell"/>
</dbReference>
<protein>
    <submittedName>
        <fullName evidence="13">Patellin-6</fullName>
    </submittedName>
</protein>
<dbReference type="InterPro" id="IPR056794">
    <property type="entry name" value="PATL1-6_C_GOLD"/>
</dbReference>
<sequence length="571" mass="64118">MFLALKQAKSKACKYLIHIFGHAKIEWLSFPASTVAHELNWVGLSRSKHAATARQSGVCPNHFPTALGLKVGNPPLLATTPARAFTLSSLFKFAFTPSTSSSTRSHSTERTKPKKAENFGTKPTSPPSNHPIFPIPMQRFHLGLPHSPPMDTSTPFQDLPEASPKPFFKKTTLTSFIMSSTPSFKEDTYYISHLKSSEKKALQDLKNKLQSSYSSTPSMWGVPLLNNNNADNADVILLKFLRARDFRVHDALSMLLKCLSWRTEFGADNIVDEELGGFKELEGVVAYTHGYDREGHPVCYNAYGVFKDREMYENVFGDEEKLKKFLRWRVQVLERGVRMLHFKPGGVNSLIQVTDLKDMPKRELRIASNQILSLFQDNYPEMVARKIFINVPWYFSVLYSMFSPFLTQRTKSKFVISKEGNAAETLYKFIRPENIPVRYGGLSRPSDLENGPPKPASEFTVKGGEIVNIQIEGIESGATITWDIVVGGWDLEYSAEFVPIAQGSYTLAVDKARKIEATEEAIHNSFTSKEAGKMVLSVDNSASRKKKVAAYRYFVRKSSTPTPSEVQLSPK</sequence>
<keyword evidence="8" id="KW-0472">Membrane</keyword>
<dbReference type="PANTHER" id="PTHR45932">
    <property type="entry name" value="PATELLIN-1"/>
    <property type="match status" value="1"/>
</dbReference>
<evidence type="ECO:0000256" key="4">
    <source>
        <dbReference type="ARBA" id="ARBA00022448"/>
    </source>
</evidence>
<evidence type="ECO:0000256" key="10">
    <source>
        <dbReference type="SAM" id="MobiDB-lite"/>
    </source>
</evidence>
<dbReference type="Pfam" id="PF03765">
    <property type="entry name" value="CRAL_TRIO_N"/>
    <property type="match status" value="1"/>
</dbReference>
<keyword evidence="14" id="KW-1185">Reference proteome</keyword>
<evidence type="ECO:0000259" key="11">
    <source>
        <dbReference type="PROSITE" id="PS50191"/>
    </source>
</evidence>
<dbReference type="EMBL" id="QZWG01000018">
    <property type="protein sequence ID" value="RZB52953.1"/>
    <property type="molecule type" value="Genomic_DNA"/>
</dbReference>
<dbReference type="Pfam" id="PF00650">
    <property type="entry name" value="CRAL_TRIO"/>
    <property type="match status" value="1"/>
</dbReference>
<dbReference type="GO" id="GO:0005737">
    <property type="term" value="C:cytoplasm"/>
    <property type="evidence" value="ECO:0007669"/>
    <property type="project" value="UniProtKB-SubCell"/>
</dbReference>
<dbReference type="InterPro" id="IPR036865">
    <property type="entry name" value="CRAL-TRIO_dom_sf"/>
</dbReference>
<evidence type="ECO:0000313" key="13">
    <source>
        <dbReference type="EMBL" id="RZB52953.1"/>
    </source>
</evidence>
<comment type="caution">
    <text evidence="13">The sequence shown here is derived from an EMBL/GenBank/DDBJ whole genome shotgun (WGS) entry which is preliminary data.</text>
</comment>
<dbReference type="InterPro" id="IPR001251">
    <property type="entry name" value="CRAL-TRIO_dom"/>
</dbReference>
<keyword evidence="6" id="KW-0132">Cell division</keyword>
<dbReference type="PROSITE" id="PS50191">
    <property type="entry name" value="CRAL_TRIO"/>
    <property type="match status" value="1"/>
</dbReference>
<dbReference type="GO" id="GO:0008289">
    <property type="term" value="F:lipid binding"/>
    <property type="evidence" value="ECO:0007669"/>
    <property type="project" value="UniProtKB-KW"/>
</dbReference>
<dbReference type="InterPro" id="IPR044834">
    <property type="entry name" value="PATL"/>
</dbReference>
<evidence type="ECO:0000256" key="9">
    <source>
        <dbReference type="ARBA" id="ARBA00023306"/>
    </source>
</evidence>
<evidence type="ECO:0000259" key="12">
    <source>
        <dbReference type="PROSITE" id="PS50866"/>
    </source>
</evidence>
<dbReference type="SUPFAM" id="SSF101576">
    <property type="entry name" value="Supernatant protein factor (SPF), C-terminal domain"/>
    <property type="match status" value="1"/>
</dbReference>
<feature type="compositionally biased region" description="Basic and acidic residues" evidence="10">
    <location>
        <begin position="106"/>
        <end position="117"/>
    </location>
</feature>
<dbReference type="CDD" id="cd00170">
    <property type="entry name" value="SEC14"/>
    <property type="match status" value="1"/>
</dbReference>
<dbReference type="GO" id="GO:0051301">
    <property type="term" value="P:cell division"/>
    <property type="evidence" value="ECO:0007669"/>
    <property type="project" value="UniProtKB-KW"/>
</dbReference>
<dbReference type="SMART" id="SM01100">
    <property type="entry name" value="CRAL_TRIO_N"/>
    <property type="match status" value="1"/>
</dbReference>
<evidence type="ECO:0000256" key="7">
    <source>
        <dbReference type="ARBA" id="ARBA00023121"/>
    </source>
</evidence>
<keyword evidence="7" id="KW-0446">Lipid-binding</keyword>
<organism evidence="13 14">
    <name type="scientific">Glycine soja</name>
    <name type="common">Wild soybean</name>
    <dbReference type="NCBI Taxonomy" id="3848"/>
    <lineage>
        <taxon>Eukaryota</taxon>
        <taxon>Viridiplantae</taxon>
        <taxon>Streptophyta</taxon>
        <taxon>Embryophyta</taxon>
        <taxon>Tracheophyta</taxon>
        <taxon>Spermatophyta</taxon>
        <taxon>Magnoliopsida</taxon>
        <taxon>eudicotyledons</taxon>
        <taxon>Gunneridae</taxon>
        <taxon>Pentapetalae</taxon>
        <taxon>rosids</taxon>
        <taxon>fabids</taxon>
        <taxon>Fabales</taxon>
        <taxon>Fabaceae</taxon>
        <taxon>Papilionoideae</taxon>
        <taxon>50 kb inversion clade</taxon>
        <taxon>NPAAA clade</taxon>
        <taxon>indigoferoid/millettioid clade</taxon>
        <taxon>Phaseoleae</taxon>
        <taxon>Glycine</taxon>
        <taxon>Glycine subgen. Soja</taxon>
    </lineage>
</organism>
<feature type="domain" description="GOLD" evidence="12">
    <location>
        <begin position="423"/>
        <end position="557"/>
    </location>
</feature>
<keyword evidence="5" id="KW-0963">Cytoplasm</keyword>
<proteinExistence type="inferred from homology"/>
<dbReference type="InterPro" id="IPR011074">
    <property type="entry name" value="CRAL/TRIO_N_dom"/>
</dbReference>
<keyword evidence="4" id="KW-0813">Transport</keyword>
<evidence type="ECO:0000256" key="8">
    <source>
        <dbReference type="ARBA" id="ARBA00023136"/>
    </source>
</evidence>
<dbReference type="AlphaFoldDB" id="A0A445FW05"/>